<evidence type="ECO:0000256" key="1">
    <source>
        <dbReference type="ARBA" id="ARBA00001947"/>
    </source>
</evidence>
<evidence type="ECO:0000256" key="2">
    <source>
        <dbReference type="ARBA" id="ARBA00007261"/>
    </source>
</evidence>
<dbReference type="Proteomes" id="UP000000483">
    <property type="component" value="Chromosome"/>
</dbReference>
<feature type="domain" description="Peptidase M16 N-terminal" evidence="4">
    <location>
        <begin position="12"/>
        <end position="158"/>
    </location>
</feature>
<evidence type="ECO:0000313" key="7">
    <source>
        <dbReference type="Proteomes" id="UP000000483"/>
    </source>
</evidence>
<comment type="cofactor">
    <cofactor evidence="1">
        <name>Zn(2+)</name>
        <dbReference type="ChEBI" id="CHEBI:29105"/>
    </cofactor>
</comment>
<dbReference type="InterPro" id="IPR050361">
    <property type="entry name" value="MPP/UQCRC_Complex"/>
</dbReference>
<dbReference type="PANTHER" id="PTHR11851">
    <property type="entry name" value="METALLOPROTEASE"/>
    <property type="match status" value="1"/>
</dbReference>
<reference evidence="6 7" key="1">
    <citation type="journal article" date="2011" name="Stand. Genomic Sci.">
        <title>Complete genome sequence of the acetate-degrading sulfate reducer Desulfobacca acetoxidans type strain (ASRB2).</title>
        <authorList>
            <person name="Goker M."/>
            <person name="Teshima H."/>
            <person name="Lapidus A."/>
            <person name="Nolan M."/>
            <person name="Lucas S."/>
            <person name="Hammon N."/>
            <person name="Deshpande S."/>
            <person name="Cheng J.F."/>
            <person name="Tapia R."/>
            <person name="Han C."/>
            <person name="Goodwin L."/>
            <person name="Pitluck S."/>
            <person name="Huntemann M."/>
            <person name="Liolios K."/>
            <person name="Ivanova N."/>
            <person name="Pagani I."/>
            <person name="Mavromatis K."/>
            <person name="Ovchinikova G."/>
            <person name="Pati A."/>
            <person name="Chen A."/>
            <person name="Palaniappan K."/>
            <person name="Land M."/>
            <person name="Hauser L."/>
            <person name="Brambilla E.M."/>
            <person name="Rohde M."/>
            <person name="Spring S."/>
            <person name="Detter J.C."/>
            <person name="Woyke T."/>
            <person name="Bristow J."/>
            <person name="Eisen J.A."/>
            <person name="Markowitz V."/>
            <person name="Hugenholtz P."/>
            <person name="Kyrpides N.C."/>
            <person name="Klenk H.P."/>
        </authorList>
    </citation>
    <scope>NUCLEOTIDE SEQUENCE [LARGE SCALE GENOMIC DNA]</scope>
    <source>
        <strain evidence="7">ATCC 700848 / DSM 11109 / ASRB2</strain>
    </source>
</reference>
<evidence type="ECO:0000313" key="6">
    <source>
        <dbReference type="EMBL" id="AEB10118.1"/>
    </source>
</evidence>
<dbReference type="Gene3D" id="3.30.830.10">
    <property type="entry name" value="Metalloenzyme, LuxS/M16 peptidase-like"/>
    <property type="match status" value="2"/>
</dbReference>
<dbReference type="GO" id="GO:0046872">
    <property type="term" value="F:metal ion binding"/>
    <property type="evidence" value="ECO:0007669"/>
    <property type="project" value="InterPro"/>
</dbReference>
<accession>F2NFJ9</accession>
<dbReference type="STRING" id="880072.Desac_2294"/>
<dbReference type="SUPFAM" id="SSF63411">
    <property type="entry name" value="LuxS/MPP-like metallohydrolase"/>
    <property type="match status" value="2"/>
</dbReference>
<dbReference type="PANTHER" id="PTHR11851:SF49">
    <property type="entry name" value="MITOCHONDRIAL-PROCESSING PEPTIDASE SUBUNIT ALPHA"/>
    <property type="match status" value="1"/>
</dbReference>
<dbReference type="PROSITE" id="PS00143">
    <property type="entry name" value="INSULINASE"/>
    <property type="match status" value="1"/>
</dbReference>
<dbReference type="GO" id="GO:0006508">
    <property type="term" value="P:proteolysis"/>
    <property type="evidence" value="ECO:0007669"/>
    <property type="project" value="InterPro"/>
</dbReference>
<dbReference type="GO" id="GO:0004222">
    <property type="term" value="F:metalloendopeptidase activity"/>
    <property type="evidence" value="ECO:0007669"/>
    <property type="project" value="UniProtKB-EC"/>
</dbReference>
<dbReference type="eggNOG" id="COG0612">
    <property type="taxonomic scope" value="Bacteria"/>
</dbReference>
<dbReference type="HOGENOM" id="CLU_009902_3_0_7"/>
<dbReference type="RefSeq" id="WP_013707227.1">
    <property type="nucleotide sequence ID" value="NC_015388.1"/>
</dbReference>
<dbReference type="InterPro" id="IPR011765">
    <property type="entry name" value="Pept_M16_N"/>
</dbReference>
<dbReference type="InterPro" id="IPR011249">
    <property type="entry name" value="Metalloenz_LuxS/M16"/>
</dbReference>
<reference evidence="7" key="2">
    <citation type="submission" date="2011-03" db="EMBL/GenBank/DDBJ databases">
        <title>The complete genome of Desulfobacca acetoxidans DSM 11109.</title>
        <authorList>
            <consortium name="US DOE Joint Genome Institute (JGI-PGF)"/>
            <person name="Lucas S."/>
            <person name="Copeland A."/>
            <person name="Lapidus A."/>
            <person name="Bruce D."/>
            <person name="Goodwin L."/>
            <person name="Pitluck S."/>
            <person name="Peters L."/>
            <person name="Kyrpides N."/>
            <person name="Mavromatis K."/>
            <person name="Ivanova N."/>
            <person name="Ovchinnikova G."/>
            <person name="Teshima H."/>
            <person name="Detter J.C."/>
            <person name="Han C."/>
            <person name="Land M."/>
            <person name="Hauser L."/>
            <person name="Markowitz V."/>
            <person name="Cheng J.-F."/>
            <person name="Hugenholtz P."/>
            <person name="Woyke T."/>
            <person name="Wu D."/>
            <person name="Spring S."/>
            <person name="Schueler E."/>
            <person name="Brambilla E."/>
            <person name="Klenk H.-P."/>
            <person name="Eisen J.A."/>
        </authorList>
    </citation>
    <scope>NUCLEOTIDE SEQUENCE [LARGE SCALE GENOMIC DNA]</scope>
    <source>
        <strain evidence="7">ATCC 700848 / DSM 11109 / ASRB2</strain>
    </source>
</reference>
<dbReference type="InterPro" id="IPR001431">
    <property type="entry name" value="Pept_M16_Zn_BS"/>
</dbReference>
<evidence type="ECO:0000259" key="5">
    <source>
        <dbReference type="Pfam" id="PF05193"/>
    </source>
</evidence>
<organism evidence="6 7">
    <name type="scientific">Desulfobacca acetoxidans (strain ATCC 700848 / DSM 11109 / ASRB2)</name>
    <dbReference type="NCBI Taxonomy" id="880072"/>
    <lineage>
        <taxon>Bacteria</taxon>
        <taxon>Pseudomonadati</taxon>
        <taxon>Thermodesulfobacteriota</taxon>
        <taxon>Desulfobaccia</taxon>
        <taxon>Desulfobaccales</taxon>
        <taxon>Desulfobaccaceae</taxon>
        <taxon>Desulfobacca</taxon>
    </lineage>
</organism>
<evidence type="ECO:0000256" key="3">
    <source>
        <dbReference type="RuleBase" id="RU004447"/>
    </source>
</evidence>
<keyword evidence="6" id="KW-0378">Hydrolase</keyword>
<evidence type="ECO:0000259" key="4">
    <source>
        <dbReference type="Pfam" id="PF00675"/>
    </source>
</evidence>
<gene>
    <name evidence="6" type="ordered locus">Desac_2294</name>
</gene>
<dbReference type="Pfam" id="PF05193">
    <property type="entry name" value="Peptidase_M16_C"/>
    <property type="match status" value="1"/>
</dbReference>
<dbReference type="OrthoDB" id="9811314at2"/>
<name>F2NFJ9_DESAR</name>
<keyword evidence="7" id="KW-1185">Reference proteome</keyword>
<proteinExistence type="inferred from homology"/>
<dbReference type="InterPro" id="IPR007863">
    <property type="entry name" value="Peptidase_M16_C"/>
</dbReference>
<comment type="similarity">
    <text evidence="2 3">Belongs to the peptidase M16 family.</text>
</comment>
<sequence length="414" mass="46084">MYQKTVLPHGVRVVTEALPHFHSVSLGIWLNTGSRDETAGENGMAHFLEHMAFKGTGRRSASELACQIDQLGGTANAFTTQENTCFHGKVLAAELPRLFDLLSDILLNPVYDTAELEKERQVILQEIDELEDTPDEYVHVLFNRHFYGDSAFGRPIMGSADTVCNFTRLLLLDYRQSHYHPQDIVIAAAGRLEHEALVNLAAAAFGDFHNCRCSRPRQKVATYPGAHNFLKDLEQVHLVAGGKAPAAGEDSRYMAILLNLILGGNMSSRLFQEIRERQGLCYSIYSFLHCFSDAGLLAISASVSPENFEQLLDTIRREIEALKTTGVSPQELQAAVDYSRASLYLSAEDSDNRMMRLARNELSFGHYLSYEEIIDHLASVTPHQVIEKAQDWLDLGSWQIVCLGPLKASTISIG</sequence>
<dbReference type="Pfam" id="PF00675">
    <property type="entry name" value="Peptidase_M16"/>
    <property type="match status" value="1"/>
</dbReference>
<dbReference type="EMBL" id="CP002629">
    <property type="protein sequence ID" value="AEB10118.1"/>
    <property type="molecule type" value="Genomic_DNA"/>
</dbReference>
<protein>
    <submittedName>
        <fullName evidence="6">Processing peptidase</fullName>
        <ecNumber evidence="6">3.4.24.64</ecNumber>
    </submittedName>
</protein>
<dbReference type="AlphaFoldDB" id="F2NFJ9"/>
<feature type="domain" description="Peptidase M16 C-terminal" evidence="5">
    <location>
        <begin position="166"/>
        <end position="336"/>
    </location>
</feature>
<dbReference type="KEGG" id="dao:Desac_2294"/>
<dbReference type="EC" id="3.4.24.64" evidence="6"/>